<dbReference type="GO" id="GO:0006396">
    <property type="term" value="P:RNA processing"/>
    <property type="evidence" value="ECO:0007669"/>
    <property type="project" value="InterPro"/>
</dbReference>
<dbReference type="InterPro" id="IPR029026">
    <property type="entry name" value="tRNA_m1G_MTases_N"/>
</dbReference>
<evidence type="ECO:0000256" key="1">
    <source>
        <dbReference type="ARBA" id="ARBA00022603"/>
    </source>
</evidence>
<organism evidence="4 5">
    <name type="scientific">Thermoactinomyces mirandus</name>
    <dbReference type="NCBI Taxonomy" id="2756294"/>
    <lineage>
        <taxon>Bacteria</taxon>
        <taxon>Bacillati</taxon>
        <taxon>Bacillota</taxon>
        <taxon>Bacilli</taxon>
        <taxon>Bacillales</taxon>
        <taxon>Thermoactinomycetaceae</taxon>
        <taxon>Thermoactinomyces</taxon>
    </lineage>
</organism>
<dbReference type="Proteomes" id="UP000538292">
    <property type="component" value="Unassembled WGS sequence"/>
</dbReference>
<dbReference type="GO" id="GO:0003723">
    <property type="term" value="F:RNA binding"/>
    <property type="evidence" value="ECO:0007669"/>
    <property type="project" value="InterPro"/>
</dbReference>
<evidence type="ECO:0000256" key="2">
    <source>
        <dbReference type="ARBA" id="ARBA00022679"/>
    </source>
</evidence>
<protein>
    <recommendedName>
        <fullName evidence="3">tRNA/rRNA methyltransferase SpoU type domain-containing protein</fullName>
    </recommendedName>
</protein>
<dbReference type="Gene3D" id="3.30.1330.30">
    <property type="match status" value="1"/>
</dbReference>
<evidence type="ECO:0000259" key="3">
    <source>
        <dbReference type="Pfam" id="PF00588"/>
    </source>
</evidence>
<proteinExistence type="predicted"/>
<name>A0A7W1XTC8_9BACL</name>
<dbReference type="InterPro" id="IPR029028">
    <property type="entry name" value="Alpha/beta_knot_MTases"/>
</dbReference>
<evidence type="ECO:0000313" key="5">
    <source>
        <dbReference type="Proteomes" id="UP000538292"/>
    </source>
</evidence>
<dbReference type="InterPro" id="IPR051259">
    <property type="entry name" value="rRNA_Methyltransferase"/>
</dbReference>
<dbReference type="InterPro" id="IPR001537">
    <property type="entry name" value="SpoU_MeTrfase"/>
</dbReference>
<dbReference type="PANTHER" id="PTHR43191">
    <property type="entry name" value="RRNA METHYLTRANSFERASE 3"/>
    <property type="match status" value="1"/>
</dbReference>
<gene>
    <name evidence="4" type="ORF">H2C83_11510</name>
</gene>
<dbReference type="Gene3D" id="3.40.1280.10">
    <property type="match status" value="1"/>
</dbReference>
<feature type="domain" description="tRNA/rRNA methyltransferase SpoU type" evidence="3">
    <location>
        <begin position="141"/>
        <end position="280"/>
    </location>
</feature>
<evidence type="ECO:0000313" key="4">
    <source>
        <dbReference type="EMBL" id="MBA4602928.1"/>
    </source>
</evidence>
<dbReference type="AlphaFoldDB" id="A0A7W1XTC8"/>
<keyword evidence="1" id="KW-0489">Methyltransferase</keyword>
<dbReference type="GO" id="GO:0008173">
    <property type="term" value="F:RNA methyltransferase activity"/>
    <property type="evidence" value="ECO:0007669"/>
    <property type="project" value="InterPro"/>
</dbReference>
<reference evidence="4 5" key="1">
    <citation type="submission" date="2020-07" db="EMBL/GenBank/DDBJ databases">
        <title>Thermoactinomyces phylogeny.</title>
        <authorList>
            <person name="Dunlap C."/>
        </authorList>
    </citation>
    <scope>NUCLEOTIDE SEQUENCE [LARGE SCALE GENOMIC DNA]</scope>
    <source>
        <strain evidence="4 5">AMNI-1</strain>
    </source>
</reference>
<sequence>MKFLDLDFEERNQYIKNKYGRRVFFAGNKHGVITLVEHIKKNSKPNPELLVPVEGVWGIQFAYKYQVKIKYMIVCTEEMNSNESIMLLETLMDDDSELRAYLVSKKVFNKVSEKANSAGILALCKFPKRDLEDLNVDKNALVVILDGLEILGNVGTIVRSADGTDVSAVIITNKKTRLIHPKFIKSSQGSCFKVPIVEADFKDVHQWLVKNDFRIILTDTRSSLNYYEESYEGRVAIVMGSERYGISKDWYDTDYAGIKIPMFGDCDSLNVGIATTVILYEATLKKKKMLTRFI</sequence>
<dbReference type="Pfam" id="PF00588">
    <property type="entry name" value="SpoU_methylase"/>
    <property type="match status" value="1"/>
</dbReference>
<dbReference type="InterPro" id="IPR029064">
    <property type="entry name" value="Ribosomal_eL30-like_sf"/>
</dbReference>
<keyword evidence="5" id="KW-1185">Reference proteome</keyword>
<dbReference type="SUPFAM" id="SSF75217">
    <property type="entry name" value="alpha/beta knot"/>
    <property type="match status" value="1"/>
</dbReference>
<comment type="caution">
    <text evidence="4">The sequence shown here is derived from an EMBL/GenBank/DDBJ whole genome shotgun (WGS) entry which is preliminary data.</text>
</comment>
<dbReference type="PANTHER" id="PTHR43191:SF2">
    <property type="entry name" value="RRNA METHYLTRANSFERASE 3, MITOCHONDRIAL"/>
    <property type="match status" value="1"/>
</dbReference>
<dbReference type="EMBL" id="JACEOL010000036">
    <property type="protein sequence ID" value="MBA4602928.1"/>
    <property type="molecule type" value="Genomic_DNA"/>
</dbReference>
<keyword evidence="2" id="KW-0808">Transferase</keyword>
<accession>A0A7W1XTC8</accession>
<dbReference type="RefSeq" id="WP_181740950.1">
    <property type="nucleotide sequence ID" value="NZ_JACEOL010000036.1"/>
</dbReference>
<dbReference type="GO" id="GO:0032259">
    <property type="term" value="P:methylation"/>
    <property type="evidence" value="ECO:0007669"/>
    <property type="project" value="UniProtKB-KW"/>
</dbReference>